<dbReference type="Proteomes" id="UP000028547">
    <property type="component" value="Unassembled WGS sequence"/>
</dbReference>
<name>A0A084SG63_9BACT</name>
<dbReference type="SUPFAM" id="SSF52151">
    <property type="entry name" value="FabD/lysophospholipase-like"/>
    <property type="match status" value="1"/>
</dbReference>
<accession>A0A084SG63</accession>
<protein>
    <submittedName>
        <fullName evidence="3">Uncharacterized protein</fullName>
    </submittedName>
</protein>
<feature type="transmembrane region" description="Helical" evidence="2">
    <location>
        <begin position="229"/>
        <end position="250"/>
    </location>
</feature>
<feature type="transmembrane region" description="Helical" evidence="2">
    <location>
        <begin position="143"/>
        <end position="160"/>
    </location>
</feature>
<feature type="transmembrane region" description="Helical" evidence="2">
    <location>
        <begin position="195"/>
        <end position="223"/>
    </location>
</feature>
<sequence>MRVPFWGRLVSMALERVRSWWRGETAQPLRPVVEWLGRYPLLVALQLLPVCIVWGGFESMGLPRLFLHDVPRVTFVAGFMAAMLLGQLCFVGFLLDADEQWALAPRRGKPGGVPPSVRWYFFRTGTYPAWLVVLSIPCLIDRQFAFLFGVLSALGVTLLLTRGAEWLQRWCESDRQRHAWLRWIEATFFRRRSTLIVVLHVLQAGLLAVFLLGYLLVAAHVAFTGNHGWVSPAVVICVAIGLVGALYGAVRFFFPERHMGALLVSGVLVVFAGRGCADVSSYDELSLPQPPAYAGTSLASPRDAGLLGDEAVLDAWLARMRAEPPPGAVWPAQGEVQLASGQAVPRCEPGPRPRLALVSTSGGGIRAAAWTAHVLSRLQGPEGVPGFHRYVRLVTGASGGMVGAGTWVAGLYPGGMADPSVLPTMMQKDSLSSAAIALMLPFGEGRGRALESAWGRHTDGLLSRTFGDLRQGEAEGWLPSLVYSPMLVEDGRRLLVSNLDLSALTSSEASSLVVERNGDEPREKALSRLSLSGVQLFQLFPLKQRAFPVAAAARMSASFPYVSPASALPTSPRVRVVDAGYYDNYGVDLAVQWLHAHREWVRECTSGVVLIQIRDHLGNGRRTKLQVAPEDGLLGGLTSPLEAVLRARESSMSFRNDALLSLVQDELNVSEPCFFTTAIFELGETAPLSWALTDHDVTRLEHAAASPALRERVSAVREWLTAGPETQQRAREHGLCPGGREL</sequence>
<keyword evidence="2" id="KW-0812">Transmembrane</keyword>
<reference evidence="3 4" key="1">
    <citation type="submission" date="2014-07" db="EMBL/GenBank/DDBJ databases">
        <title>Draft Genome Sequence of Gephyronic Acid Producer, Cystobacter violaceus Strain Cb vi76.</title>
        <authorList>
            <person name="Stevens D.C."/>
            <person name="Young J."/>
            <person name="Carmichael R."/>
            <person name="Tan J."/>
            <person name="Taylor R.E."/>
        </authorList>
    </citation>
    <scope>NUCLEOTIDE SEQUENCE [LARGE SCALE GENOMIC DNA]</scope>
    <source>
        <strain evidence="3 4">Cb vi76</strain>
    </source>
</reference>
<gene>
    <name evidence="3" type="ORF">Q664_48110</name>
</gene>
<evidence type="ECO:0000313" key="4">
    <source>
        <dbReference type="Proteomes" id="UP000028547"/>
    </source>
</evidence>
<feature type="compositionally biased region" description="Basic and acidic residues" evidence="1">
    <location>
        <begin position="728"/>
        <end position="742"/>
    </location>
</feature>
<evidence type="ECO:0000256" key="1">
    <source>
        <dbReference type="SAM" id="MobiDB-lite"/>
    </source>
</evidence>
<feature type="transmembrane region" description="Helical" evidence="2">
    <location>
        <begin position="39"/>
        <end position="57"/>
    </location>
</feature>
<feature type="transmembrane region" description="Helical" evidence="2">
    <location>
        <begin position="117"/>
        <end position="137"/>
    </location>
</feature>
<keyword evidence="2" id="KW-0472">Membrane</keyword>
<comment type="caution">
    <text evidence="3">The sequence shown here is derived from an EMBL/GenBank/DDBJ whole genome shotgun (WGS) entry which is preliminary data.</text>
</comment>
<evidence type="ECO:0000313" key="3">
    <source>
        <dbReference type="EMBL" id="KFA87448.1"/>
    </source>
</evidence>
<organism evidence="3 4">
    <name type="scientific">Archangium violaceum Cb vi76</name>
    <dbReference type="NCBI Taxonomy" id="1406225"/>
    <lineage>
        <taxon>Bacteria</taxon>
        <taxon>Pseudomonadati</taxon>
        <taxon>Myxococcota</taxon>
        <taxon>Myxococcia</taxon>
        <taxon>Myxococcales</taxon>
        <taxon>Cystobacterineae</taxon>
        <taxon>Archangiaceae</taxon>
        <taxon>Archangium</taxon>
    </lineage>
</organism>
<evidence type="ECO:0000256" key="2">
    <source>
        <dbReference type="SAM" id="Phobius"/>
    </source>
</evidence>
<dbReference type="EMBL" id="JPMI01000378">
    <property type="protein sequence ID" value="KFA87448.1"/>
    <property type="molecule type" value="Genomic_DNA"/>
</dbReference>
<dbReference type="InterPro" id="IPR016035">
    <property type="entry name" value="Acyl_Trfase/lysoPLipase"/>
</dbReference>
<dbReference type="AlphaFoldDB" id="A0A084SG63"/>
<keyword evidence="2" id="KW-1133">Transmembrane helix</keyword>
<feature type="transmembrane region" description="Helical" evidence="2">
    <location>
        <begin position="77"/>
        <end position="96"/>
    </location>
</feature>
<proteinExistence type="predicted"/>
<feature type="region of interest" description="Disordered" evidence="1">
    <location>
        <begin position="723"/>
        <end position="742"/>
    </location>
</feature>